<dbReference type="PANTHER" id="PTHR12147">
    <property type="entry name" value="METALLOPEPTIDASE M28 FAMILY MEMBER"/>
    <property type="match status" value="1"/>
</dbReference>
<dbReference type="Gene3D" id="3.40.630.10">
    <property type="entry name" value="Zn peptidases"/>
    <property type="match status" value="1"/>
</dbReference>
<dbReference type="InterPro" id="IPR007484">
    <property type="entry name" value="Peptidase_M28"/>
</dbReference>
<sequence length="479" mass="54461">MIKYTLTLIACLLVNLSFGQINEKAARKYAATIDYKDLQKHLSILASDSLEGRETAKKGQKMAAAYIKEHFKKLGLQAPVNSSEYFQTFNLYLTKRGASELIVNNDTLKNLKEIVYWSDNPIERSKVTFHFVNKATEDDLKKFDVKDKFVVFKADGQFTPVLSRLEESGARGALVIADDSAKMDLVIRYGQYYVTQGSLSRNKPENDGIVSMVTYREVASNMFDKNVDELKIGDQVDAEIFGEVTTSTMETENVLGYLEGGEKKDELIVITAHYDHEGIKGNEIYNGADDDASGTTAVLEIAEAFAKAKKDGFVPTRSILFMPVTGEEKGLLGSAYYSENPVFPLENTVANLNIDMIGRLDSSHRNNREFVYLIGSNRISTQLHDISDSVNNYYTKLDLDYTYNAEDHPDRIYYRSDHWNFAKNGVPIIFYFNGIHKDYHRPTDTVDKIQFDLLKKRTDLVFYTAWELAFMEDRLKIDE</sequence>
<dbReference type="Gene3D" id="3.50.30.30">
    <property type="match status" value="1"/>
</dbReference>
<protein>
    <submittedName>
        <fullName evidence="3">M28 family peptidase</fullName>
    </submittedName>
</protein>
<organism evidence="3 4">
    <name type="scientific">Marivirga atlantica</name>
    <dbReference type="NCBI Taxonomy" id="1548457"/>
    <lineage>
        <taxon>Bacteria</taxon>
        <taxon>Pseudomonadati</taxon>
        <taxon>Bacteroidota</taxon>
        <taxon>Cytophagia</taxon>
        <taxon>Cytophagales</taxon>
        <taxon>Marivirgaceae</taxon>
        <taxon>Marivirga</taxon>
    </lineage>
</organism>
<feature type="chain" id="PRO_5038038340" evidence="1">
    <location>
        <begin position="20"/>
        <end position="479"/>
    </location>
</feature>
<dbReference type="RefSeq" id="WP_201923922.1">
    <property type="nucleotide sequence ID" value="NZ_JAERQG010000004.1"/>
</dbReference>
<evidence type="ECO:0000256" key="1">
    <source>
        <dbReference type="SAM" id="SignalP"/>
    </source>
</evidence>
<dbReference type="GO" id="GO:0008235">
    <property type="term" value="F:metalloexopeptidase activity"/>
    <property type="evidence" value="ECO:0007669"/>
    <property type="project" value="InterPro"/>
</dbReference>
<dbReference type="SUPFAM" id="SSF53187">
    <property type="entry name" value="Zn-dependent exopeptidases"/>
    <property type="match status" value="1"/>
</dbReference>
<comment type="caution">
    <text evidence="3">The sequence shown here is derived from an EMBL/GenBank/DDBJ whole genome shotgun (WGS) entry which is preliminary data.</text>
</comment>
<evidence type="ECO:0000259" key="2">
    <source>
        <dbReference type="Pfam" id="PF04389"/>
    </source>
</evidence>
<name>A0A937DLA7_9BACT</name>
<feature type="domain" description="Peptidase M28" evidence="2">
    <location>
        <begin position="253"/>
        <end position="463"/>
    </location>
</feature>
<accession>A0A937DLA7</accession>
<keyword evidence="4" id="KW-1185">Reference proteome</keyword>
<dbReference type="Pfam" id="PF04389">
    <property type="entry name" value="Peptidase_M28"/>
    <property type="match status" value="1"/>
</dbReference>
<dbReference type="PANTHER" id="PTHR12147:SF26">
    <property type="entry name" value="PEPTIDASE M28 DOMAIN-CONTAINING PROTEIN"/>
    <property type="match status" value="1"/>
</dbReference>
<dbReference type="AlphaFoldDB" id="A0A937DLA7"/>
<dbReference type="Proteomes" id="UP000642920">
    <property type="component" value="Unassembled WGS sequence"/>
</dbReference>
<evidence type="ECO:0000313" key="4">
    <source>
        <dbReference type="Proteomes" id="UP000642920"/>
    </source>
</evidence>
<dbReference type="InterPro" id="IPR045175">
    <property type="entry name" value="M28_fam"/>
</dbReference>
<proteinExistence type="predicted"/>
<dbReference type="GO" id="GO:0006508">
    <property type="term" value="P:proteolysis"/>
    <property type="evidence" value="ECO:0007669"/>
    <property type="project" value="InterPro"/>
</dbReference>
<dbReference type="EMBL" id="JAERQG010000004">
    <property type="protein sequence ID" value="MBL0766894.1"/>
    <property type="molecule type" value="Genomic_DNA"/>
</dbReference>
<gene>
    <name evidence="3" type="ORF">JKP34_16620</name>
</gene>
<reference evidence="3" key="1">
    <citation type="submission" date="2021-01" db="EMBL/GenBank/DDBJ databases">
        <title>Marivirga sp. nov., isolated from intertidal surface sediments.</title>
        <authorList>
            <person name="Zhang M."/>
        </authorList>
    </citation>
    <scope>NUCLEOTIDE SEQUENCE</scope>
    <source>
        <strain evidence="3">SM1354</strain>
    </source>
</reference>
<evidence type="ECO:0000313" key="3">
    <source>
        <dbReference type="EMBL" id="MBL0766894.1"/>
    </source>
</evidence>
<feature type="signal peptide" evidence="1">
    <location>
        <begin position="1"/>
        <end position="19"/>
    </location>
</feature>
<keyword evidence="1" id="KW-0732">Signal</keyword>